<evidence type="ECO:0000313" key="2">
    <source>
        <dbReference type="Proteomes" id="UP000777935"/>
    </source>
</evidence>
<gene>
    <name evidence="1" type="ORF">HRQ87_12090</name>
</gene>
<organism evidence="1 2">
    <name type="scientific">Parasulfitobacter algicola</name>
    <dbReference type="NCBI Taxonomy" id="2614809"/>
    <lineage>
        <taxon>Bacteria</taxon>
        <taxon>Pseudomonadati</taxon>
        <taxon>Pseudomonadota</taxon>
        <taxon>Alphaproteobacteria</taxon>
        <taxon>Rhodobacterales</taxon>
        <taxon>Roseobacteraceae</taxon>
        <taxon>Parasulfitobacter</taxon>
    </lineage>
</organism>
<protein>
    <submittedName>
        <fullName evidence="1">Uncharacterized protein</fullName>
    </submittedName>
</protein>
<dbReference type="EMBL" id="JABUFE010000007">
    <property type="protein sequence ID" value="NSX55544.1"/>
    <property type="molecule type" value="Genomic_DNA"/>
</dbReference>
<name>A0ABX2IRM3_9RHOB</name>
<sequence length="138" mass="15799">MKRETEASIYDTIPGGVELLRWFGCVPDFYDAEILDFTLRRNGTSTLNIHYWNMTNQVKDGHFVLEKHAVIHFAFDGIFDLSLKDFNQQNVIEKLRIDRFPDGSLPVPYEVSILPCHGLAGRIRARELTIGYTAGKPQ</sequence>
<proteinExistence type="predicted"/>
<accession>A0ABX2IRM3</accession>
<dbReference type="Proteomes" id="UP000777935">
    <property type="component" value="Unassembled WGS sequence"/>
</dbReference>
<evidence type="ECO:0000313" key="1">
    <source>
        <dbReference type="EMBL" id="NSX55544.1"/>
    </source>
</evidence>
<comment type="caution">
    <text evidence="1">The sequence shown here is derived from an EMBL/GenBank/DDBJ whole genome shotgun (WGS) entry which is preliminary data.</text>
</comment>
<keyword evidence="2" id="KW-1185">Reference proteome</keyword>
<dbReference type="RefSeq" id="WP_174138680.1">
    <property type="nucleotide sequence ID" value="NZ_JABUFE010000007.1"/>
</dbReference>
<reference evidence="1 2" key="1">
    <citation type="submission" date="2020-06" db="EMBL/GenBank/DDBJ databases">
        <title>Sulfitobacter algicola sp. nov., isolated from green algae.</title>
        <authorList>
            <person name="Wang C."/>
        </authorList>
    </citation>
    <scope>NUCLEOTIDE SEQUENCE [LARGE SCALE GENOMIC DNA]</scope>
    <source>
        <strain evidence="1 2">1151</strain>
    </source>
</reference>